<name>A0A1F6EF56_9BACT</name>
<accession>A0A1F6EF56</accession>
<evidence type="ECO:0000313" key="2">
    <source>
        <dbReference type="Proteomes" id="UP000178392"/>
    </source>
</evidence>
<organism evidence="1 2">
    <name type="scientific">Candidatus Kaiserbacteria bacterium RIFCSPHIGHO2_12_FULL_56_13</name>
    <dbReference type="NCBI Taxonomy" id="1798505"/>
    <lineage>
        <taxon>Bacteria</taxon>
        <taxon>Candidatus Kaiseribacteriota</taxon>
    </lineage>
</organism>
<dbReference type="Gene3D" id="3.90.550.10">
    <property type="entry name" value="Spore Coat Polysaccharide Biosynthesis Protein SpsA, Chain A"/>
    <property type="match status" value="1"/>
</dbReference>
<proteinExistence type="predicted"/>
<evidence type="ECO:0000313" key="1">
    <source>
        <dbReference type="EMBL" id="OGG72279.1"/>
    </source>
</evidence>
<dbReference type="Proteomes" id="UP000178392">
    <property type="component" value="Unassembled WGS sequence"/>
</dbReference>
<reference evidence="1 2" key="1">
    <citation type="journal article" date="2016" name="Nat. Commun.">
        <title>Thousands of microbial genomes shed light on interconnected biogeochemical processes in an aquifer system.</title>
        <authorList>
            <person name="Anantharaman K."/>
            <person name="Brown C.T."/>
            <person name="Hug L.A."/>
            <person name="Sharon I."/>
            <person name="Castelle C.J."/>
            <person name="Probst A.J."/>
            <person name="Thomas B.C."/>
            <person name="Singh A."/>
            <person name="Wilkins M.J."/>
            <person name="Karaoz U."/>
            <person name="Brodie E.L."/>
            <person name="Williams K.H."/>
            <person name="Hubbard S.S."/>
            <person name="Banfield J.F."/>
        </authorList>
    </citation>
    <scope>NUCLEOTIDE SEQUENCE [LARGE SCALE GENOMIC DNA]</scope>
</reference>
<gene>
    <name evidence="1" type="ORF">A3E65_02610</name>
</gene>
<dbReference type="AlphaFoldDB" id="A0A1F6EF56"/>
<dbReference type="EMBL" id="MFLS01000008">
    <property type="protein sequence ID" value="OGG72279.1"/>
    <property type="molecule type" value="Genomic_DNA"/>
</dbReference>
<comment type="caution">
    <text evidence="1">The sequence shown here is derived from an EMBL/GenBank/DDBJ whole genome shotgun (WGS) entry which is preliminary data.</text>
</comment>
<protein>
    <submittedName>
        <fullName evidence="1">Uncharacterized protein</fullName>
    </submittedName>
</protein>
<dbReference type="SUPFAM" id="SSF53448">
    <property type="entry name" value="Nucleotide-diphospho-sugar transferases"/>
    <property type="match status" value="1"/>
</dbReference>
<sequence>MNTVFIFTNRQQMLGAKIAKFALEKHRRDPASFEVRIIEVEKIPALRDFEGTRYLFGRDDTHRTYTLRDLQSFTLTRFMAPELMDYQGRAIGIDPDIFACADVTALFSFNLEGRALAACPKKKDWDSSVMVMDSAKLAHWKISDILADIKNDRRAYMSIMTLEHEEVTPLPREWNSLDILTKETKMLHTTNRLTQPWKTGLPIDFTRNRHPKLFGLLPREPLLKLLGKYPGRYQPHPDKKIERFFFTLLKEAINAGAVSETEIKENIAKKYLRQDTLEVMKQV</sequence>
<dbReference type="InterPro" id="IPR029044">
    <property type="entry name" value="Nucleotide-diphossugar_trans"/>
</dbReference>